<evidence type="ECO:0000313" key="4">
    <source>
        <dbReference type="Proteomes" id="UP000078284"/>
    </source>
</evidence>
<organism evidence="3 4">
    <name type="scientific">Arabidopsis thaliana</name>
    <name type="common">Mouse-ear cress</name>
    <dbReference type="NCBI Taxonomy" id="3702"/>
    <lineage>
        <taxon>Eukaryota</taxon>
        <taxon>Viridiplantae</taxon>
        <taxon>Streptophyta</taxon>
        <taxon>Embryophyta</taxon>
        <taxon>Tracheophyta</taxon>
        <taxon>Spermatophyta</taxon>
        <taxon>Magnoliopsida</taxon>
        <taxon>eudicotyledons</taxon>
        <taxon>Gunneridae</taxon>
        <taxon>Pentapetalae</taxon>
        <taxon>rosids</taxon>
        <taxon>malvids</taxon>
        <taxon>Brassicales</taxon>
        <taxon>Brassicaceae</taxon>
        <taxon>Camelineae</taxon>
        <taxon>Arabidopsis</taxon>
    </lineage>
</organism>
<protein>
    <recommendedName>
        <fullName evidence="2">UBC core domain-containing protein</fullName>
    </recommendedName>
</protein>
<reference evidence="4" key="1">
    <citation type="journal article" date="2016" name="Proc. Natl. Acad. Sci. U.S.A.">
        <title>Chromosome-level assembly of Arabidopsis thaliana Ler reveals the extent of translocation and inversion polymorphisms.</title>
        <authorList>
            <person name="Zapata L."/>
            <person name="Ding J."/>
            <person name="Willing E.M."/>
            <person name="Hartwig B."/>
            <person name="Bezdan D."/>
            <person name="Jiao W.B."/>
            <person name="Patel V."/>
            <person name="Velikkakam James G."/>
            <person name="Koornneef M."/>
            <person name="Ossowski S."/>
            <person name="Schneeberger K."/>
        </authorList>
    </citation>
    <scope>NUCLEOTIDE SEQUENCE [LARGE SCALE GENOMIC DNA]</scope>
    <source>
        <strain evidence="4">cv. Landsberg erecta</strain>
    </source>
</reference>
<dbReference type="SUPFAM" id="SSF54495">
    <property type="entry name" value="UBC-like"/>
    <property type="match status" value="1"/>
</dbReference>
<accession>A0A178UNB1</accession>
<evidence type="ECO:0000313" key="3">
    <source>
        <dbReference type="EMBL" id="OAO94564.1"/>
    </source>
</evidence>
<dbReference type="EMBL" id="LUHQ01000005">
    <property type="protein sequence ID" value="OAO94564.1"/>
    <property type="molecule type" value="Genomic_DNA"/>
</dbReference>
<feature type="domain" description="UBC core" evidence="2">
    <location>
        <begin position="21"/>
        <end position="107"/>
    </location>
</feature>
<keyword evidence="1" id="KW-0472">Membrane</keyword>
<dbReference type="Gene3D" id="3.10.110.10">
    <property type="entry name" value="Ubiquitin Conjugating Enzyme"/>
    <property type="match status" value="1"/>
</dbReference>
<dbReference type="Proteomes" id="UP000078284">
    <property type="component" value="Chromosome 5"/>
</dbReference>
<feature type="transmembrane region" description="Helical" evidence="1">
    <location>
        <begin position="46"/>
        <end position="64"/>
    </location>
</feature>
<proteinExistence type="predicted"/>
<dbReference type="AlphaFoldDB" id="A0A178UNB1"/>
<gene>
    <name evidence="3" type="ordered locus">AXX17_At5g01370</name>
</gene>
<comment type="caution">
    <text evidence="3">The sequence shown here is derived from an EMBL/GenBank/DDBJ whole genome shotgun (WGS) entry which is preliminary data.</text>
</comment>
<keyword evidence="1" id="KW-1133">Transmembrane helix</keyword>
<dbReference type="InterPro" id="IPR016135">
    <property type="entry name" value="UBQ-conjugating_enzyme/RWD"/>
</dbReference>
<evidence type="ECO:0000256" key="1">
    <source>
        <dbReference type="SAM" id="Phobius"/>
    </source>
</evidence>
<dbReference type="PROSITE" id="PS50127">
    <property type="entry name" value="UBC_2"/>
    <property type="match status" value="1"/>
</dbReference>
<dbReference type="Pfam" id="PF00179">
    <property type="entry name" value="UQ_con"/>
    <property type="match status" value="1"/>
</dbReference>
<keyword evidence="1" id="KW-0812">Transmembrane</keyword>
<sequence>MRFDRHSRNSQLVFRDQSYQNRDIRVYDQSKLPQGRLDCPGFGLEIGLYASLFILYVMFFIGAYDFGLEYDIESEHCCTDWEGGFFPLTMHFSEDYPSKPPKCKFPP</sequence>
<name>A0A178UNB1_ARATH</name>
<dbReference type="InterPro" id="IPR000608">
    <property type="entry name" value="UBC"/>
</dbReference>
<evidence type="ECO:0000259" key="2">
    <source>
        <dbReference type="PROSITE" id="PS50127"/>
    </source>
</evidence>